<proteinExistence type="predicted"/>
<dbReference type="Proteomes" id="UP000547444">
    <property type="component" value="Unassembled WGS sequence"/>
</dbReference>
<keyword evidence="2" id="KW-1185">Reference proteome</keyword>
<gene>
    <name evidence="1" type="ORF">FHU31_003829</name>
</gene>
<evidence type="ECO:0000313" key="1">
    <source>
        <dbReference type="EMBL" id="NIH96839.1"/>
    </source>
</evidence>
<comment type="caution">
    <text evidence="1">The sequence shown here is derived from an EMBL/GenBank/DDBJ whole genome shotgun (WGS) entry which is preliminary data.</text>
</comment>
<evidence type="ECO:0000313" key="2">
    <source>
        <dbReference type="Proteomes" id="UP000547444"/>
    </source>
</evidence>
<dbReference type="EMBL" id="JAANOW010000002">
    <property type="protein sequence ID" value="NIH96839.1"/>
    <property type="molecule type" value="Genomic_DNA"/>
</dbReference>
<sequence length="34" mass="3666">MPTIAAMVNGPSLRMILIMRSVPMLPEPMTATGH</sequence>
<organism evidence="1 2">
    <name type="scientific">Mycolicibacterium fluoranthenivorans</name>
    <dbReference type="NCBI Taxonomy" id="258505"/>
    <lineage>
        <taxon>Bacteria</taxon>
        <taxon>Bacillati</taxon>
        <taxon>Actinomycetota</taxon>
        <taxon>Actinomycetes</taxon>
        <taxon>Mycobacteriales</taxon>
        <taxon>Mycobacteriaceae</taxon>
        <taxon>Mycolicibacterium</taxon>
    </lineage>
</organism>
<protein>
    <submittedName>
        <fullName evidence="1">Uncharacterized protein</fullName>
    </submittedName>
</protein>
<name>A0A7X5ZE38_9MYCO</name>
<accession>A0A7X5ZE38</accession>
<dbReference type="AlphaFoldDB" id="A0A7X5ZE38"/>
<reference evidence="1 2" key="1">
    <citation type="submission" date="2020-03" db="EMBL/GenBank/DDBJ databases">
        <title>Sequencing the genomes of 1000 actinobacteria strains.</title>
        <authorList>
            <person name="Klenk H.-P."/>
        </authorList>
    </citation>
    <scope>NUCLEOTIDE SEQUENCE [LARGE SCALE GENOMIC DNA]</scope>
    <source>
        <strain evidence="1 2">DSM 44556</strain>
    </source>
</reference>